<evidence type="ECO:0000313" key="2">
    <source>
        <dbReference type="Proteomes" id="UP000199045"/>
    </source>
</evidence>
<sequence length="91" mass="10446">MKSPGGKFLGYKHVTLNRVECRRNNSPHFSPPLAGYVFFGRNDNPEYTVKGIYQTHTGRIPDASRDKHETYTTYIRRIHDASSASRQCLMV</sequence>
<protein>
    <submittedName>
        <fullName evidence="1">Uncharacterized protein</fullName>
    </submittedName>
</protein>
<evidence type="ECO:0000313" key="1">
    <source>
        <dbReference type="EMBL" id="SDH14535.1"/>
    </source>
</evidence>
<dbReference type="EMBL" id="FNBN01000009">
    <property type="protein sequence ID" value="SDH14535.1"/>
    <property type="molecule type" value="Genomic_DNA"/>
</dbReference>
<name>A0A1G8A0N7_CHIFI</name>
<accession>A0A1G8A0N7</accession>
<dbReference type="AlphaFoldDB" id="A0A1G8A0N7"/>
<proteinExistence type="predicted"/>
<dbReference type="Proteomes" id="UP000199045">
    <property type="component" value="Unassembled WGS sequence"/>
</dbReference>
<organism evidence="1 2">
    <name type="scientific">Chitinophaga filiformis</name>
    <name type="common">Myxococcus filiformis</name>
    <name type="synonym">Flexibacter filiformis</name>
    <dbReference type="NCBI Taxonomy" id="104663"/>
    <lineage>
        <taxon>Bacteria</taxon>
        <taxon>Pseudomonadati</taxon>
        <taxon>Bacteroidota</taxon>
        <taxon>Chitinophagia</taxon>
        <taxon>Chitinophagales</taxon>
        <taxon>Chitinophagaceae</taxon>
        <taxon>Chitinophaga</taxon>
    </lineage>
</organism>
<reference evidence="1 2" key="1">
    <citation type="submission" date="2016-10" db="EMBL/GenBank/DDBJ databases">
        <authorList>
            <person name="de Groot N.N."/>
        </authorList>
    </citation>
    <scope>NUCLEOTIDE SEQUENCE [LARGE SCALE GENOMIC DNA]</scope>
    <source>
        <strain evidence="1 2">DSM 527</strain>
    </source>
</reference>
<gene>
    <name evidence="1" type="ORF">SAMN04488121_10975</name>
</gene>